<sequence>MNRLPPLRALQAFDAVVRNGNVMTAAESLHVTPGAVSQQIRVLEEFLGIVLFDRESSGLRPTEFGRLYHRHIARGFECFHAAQAALHATREAPQLTLSTFPSVATHWFAARIERWRALSDGVRVHVEATDREPKRGEHHADFRMTYGKPPTDGTPCRLLFVDRVMPVCAPSLLRTAQPLAQPADLLHYPLVHVEWGWADLSPPTWANWFAATGVPVPDTLAPLSYSLSSMAIDAAVGGRGVTLGQGLFAADGLKSGQLVAPFKVSLPMPRPYYLVWQPGTLDLPGAQPFLDWLVEEVEQTVRDIDAAFD</sequence>
<evidence type="ECO:0000256" key="4">
    <source>
        <dbReference type="ARBA" id="ARBA00023163"/>
    </source>
</evidence>
<dbReference type="PRINTS" id="PR00039">
    <property type="entry name" value="HTHLYSR"/>
</dbReference>
<dbReference type="SUPFAM" id="SSF46785">
    <property type="entry name" value="Winged helix' DNA-binding domain"/>
    <property type="match status" value="1"/>
</dbReference>
<dbReference type="InterPro" id="IPR036388">
    <property type="entry name" value="WH-like_DNA-bd_sf"/>
</dbReference>
<name>A0ABU2EB82_9BURK</name>
<dbReference type="PROSITE" id="PS50931">
    <property type="entry name" value="HTH_LYSR"/>
    <property type="match status" value="1"/>
</dbReference>
<dbReference type="InterPro" id="IPR036390">
    <property type="entry name" value="WH_DNA-bd_sf"/>
</dbReference>
<comment type="similarity">
    <text evidence="1">Belongs to the LysR transcriptional regulatory family.</text>
</comment>
<keyword evidence="3" id="KW-0238">DNA-binding</keyword>
<organism evidence="6 7">
    <name type="scientific">Burkholderia pseudomultivorans</name>
    <dbReference type="NCBI Taxonomy" id="1207504"/>
    <lineage>
        <taxon>Bacteria</taxon>
        <taxon>Pseudomonadati</taxon>
        <taxon>Pseudomonadota</taxon>
        <taxon>Betaproteobacteria</taxon>
        <taxon>Burkholderiales</taxon>
        <taxon>Burkholderiaceae</taxon>
        <taxon>Burkholderia</taxon>
        <taxon>Burkholderia cepacia complex</taxon>
    </lineage>
</organism>
<evidence type="ECO:0000256" key="1">
    <source>
        <dbReference type="ARBA" id="ARBA00009437"/>
    </source>
</evidence>
<evidence type="ECO:0000313" key="7">
    <source>
        <dbReference type="Proteomes" id="UP001248067"/>
    </source>
</evidence>
<dbReference type="Gene3D" id="1.10.10.10">
    <property type="entry name" value="Winged helix-like DNA-binding domain superfamily/Winged helix DNA-binding domain"/>
    <property type="match status" value="1"/>
</dbReference>
<evidence type="ECO:0000256" key="2">
    <source>
        <dbReference type="ARBA" id="ARBA00023015"/>
    </source>
</evidence>
<keyword evidence="2" id="KW-0805">Transcription regulation</keyword>
<proteinExistence type="inferred from homology"/>
<dbReference type="Gene3D" id="3.40.190.10">
    <property type="entry name" value="Periplasmic binding protein-like II"/>
    <property type="match status" value="2"/>
</dbReference>
<reference evidence="6 7" key="1">
    <citation type="submission" date="2019-06" db="EMBL/GenBank/DDBJ databases">
        <title>Evolution of Burkholderia multivorans in the lungs of Cystic Fibrosis patients.</title>
        <authorList>
            <person name="Moreira L.M."/>
        </authorList>
    </citation>
    <scope>NUCLEOTIDE SEQUENCE [LARGE SCALE GENOMIC DNA]</scope>
    <source>
        <strain evidence="6 7">VC13239</strain>
    </source>
</reference>
<dbReference type="Proteomes" id="UP001248067">
    <property type="component" value="Unassembled WGS sequence"/>
</dbReference>
<feature type="domain" description="HTH lysR-type" evidence="5">
    <location>
        <begin position="5"/>
        <end position="62"/>
    </location>
</feature>
<dbReference type="InterPro" id="IPR005119">
    <property type="entry name" value="LysR_subst-bd"/>
</dbReference>
<evidence type="ECO:0000259" key="5">
    <source>
        <dbReference type="PROSITE" id="PS50931"/>
    </source>
</evidence>
<gene>
    <name evidence="6" type="primary">gcvA_20</name>
    <name evidence="6" type="ORF">FEQ00_05591</name>
</gene>
<accession>A0ABU2EB82</accession>
<dbReference type="CDD" id="cd08432">
    <property type="entry name" value="PBP2_GcdR_TrpI_HvrB_AmpR_like"/>
    <property type="match status" value="1"/>
</dbReference>
<dbReference type="EMBL" id="VJSY01000054">
    <property type="protein sequence ID" value="MDR8757146.1"/>
    <property type="molecule type" value="Genomic_DNA"/>
</dbReference>
<dbReference type="PANTHER" id="PTHR30537:SF79">
    <property type="entry name" value="TRANSCRIPTIONAL REGULATOR-RELATED"/>
    <property type="match status" value="1"/>
</dbReference>
<evidence type="ECO:0000256" key="3">
    <source>
        <dbReference type="ARBA" id="ARBA00023125"/>
    </source>
</evidence>
<dbReference type="SUPFAM" id="SSF53850">
    <property type="entry name" value="Periplasmic binding protein-like II"/>
    <property type="match status" value="1"/>
</dbReference>
<dbReference type="InterPro" id="IPR000847">
    <property type="entry name" value="LysR_HTH_N"/>
</dbReference>
<dbReference type="PANTHER" id="PTHR30537">
    <property type="entry name" value="HTH-TYPE TRANSCRIPTIONAL REGULATOR"/>
    <property type="match status" value="1"/>
</dbReference>
<evidence type="ECO:0000313" key="6">
    <source>
        <dbReference type="EMBL" id="MDR8757146.1"/>
    </source>
</evidence>
<comment type="caution">
    <text evidence="6">The sequence shown here is derived from an EMBL/GenBank/DDBJ whole genome shotgun (WGS) entry which is preliminary data.</text>
</comment>
<dbReference type="Pfam" id="PF00126">
    <property type="entry name" value="HTH_1"/>
    <property type="match status" value="1"/>
</dbReference>
<keyword evidence="7" id="KW-1185">Reference proteome</keyword>
<keyword evidence="4" id="KW-0804">Transcription</keyword>
<protein>
    <submittedName>
        <fullName evidence="6">Glycine cleavage system transcriptional activator</fullName>
    </submittedName>
</protein>
<dbReference type="InterPro" id="IPR058163">
    <property type="entry name" value="LysR-type_TF_proteobact-type"/>
</dbReference>
<dbReference type="Pfam" id="PF03466">
    <property type="entry name" value="LysR_substrate"/>
    <property type="match status" value="1"/>
</dbReference>